<keyword evidence="3" id="KW-0812">Transmembrane</keyword>
<keyword evidence="3" id="KW-0472">Membrane</keyword>
<keyword evidence="2" id="KW-0479">Metal-binding</keyword>
<dbReference type="Pfam" id="PF10269">
    <property type="entry name" value="Tmemb_185A"/>
    <property type="match status" value="1"/>
</dbReference>
<gene>
    <name evidence="5" type="ORF">DKX38_012841</name>
</gene>
<keyword evidence="6" id="KW-1185">Reference proteome</keyword>
<evidence type="ECO:0000256" key="2">
    <source>
        <dbReference type="PROSITE-ProRule" id="PRU00175"/>
    </source>
</evidence>
<evidence type="ECO:0000313" key="6">
    <source>
        <dbReference type="Proteomes" id="UP000326939"/>
    </source>
</evidence>
<keyword evidence="2" id="KW-0863">Zinc-finger</keyword>
<feature type="transmembrane region" description="Helical" evidence="3">
    <location>
        <begin position="235"/>
        <end position="254"/>
    </location>
</feature>
<protein>
    <recommendedName>
        <fullName evidence="4">RING-type domain-containing protein</fullName>
    </recommendedName>
</protein>
<dbReference type="AlphaFoldDB" id="A0A5N5LPQ9"/>
<dbReference type="InterPro" id="IPR019396">
    <property type="entry name" value="TM_Fragile-X-F-assoc"/>
</dbReference>
<dbReference type="InterPro" id="IPR001841">
    <property type="entry name" value="Znf_RING"/>
</dbReference>
<feature type="transmembrane region" description="Helical" evidence="3">
    <location>
        <begin position="93"/>
        <end position="114"/>
    </location>
</feature>
<dbReference type="GO" id="GO:0008270">
    <property type="term" value="F:zinc ion binding"/>
    <property type="evidence" value="ECO:0007669"/>
    <property type="project" value="UniProtKB-KW"/>
</dbReference>
<keyword evidence="3" id="KW-1133">Transmembrane helix</keyword>
<evidence type="ECO:0000256" key="3">
    <source>
        <dbReference type="SAM" id="Phobius"/>
    </source>
</evidence>
<sequence>MPFMIHSPCNFEFFSLAHSFLFRKHKQANSEIERGSIIWKSELALEIPSLLVRRRVEMSWRRVAKSSQGLIAHALLFSFTLLLSFKLDRAVPYHWWIVFVPLWLFHAVVARGRFSLPAPSMPNDRHWAPCHAVMATPLLVAFEILLCIHLESIYVVNLKIVFLPLLAFETVILIDNIRMCRALMPGDEESMSDEAIWETLPHFWVAISMVFFIAATIFTLLKLCGDLVVLGWWDLFINYGIAECFAFLVCTKWYNPVIHRHSRNGGPSSSSTSCRYVDWNRGLMVSDEDEHHSSGICNPQEIGGHFMKIPFIVFQIMLFMRLEGSPPSAEHIPFLILFAPLLLIQGAGVLFAAYRLMENIVLLLDFGADSGRYFAVTSKAHDYFGFLHRGSRLLGWWSIDEGSSEERARLYCAGGSGIFHSSGLQGFKISIGWSKDMLVLPIAFWWKCCVLFYDNRNAFICCATESEVHWHAGKFYNALCKSFEGTLPIRSNSTSCQLKFSLSYNTFSAEIVKKKPKSELVDEIRRLHALLIEQTEITKFSQEEYERLQNDKILCRICFEGQIDVVLLPCRHHALCSTCCEKCKKCPICRIPIEERLPVYDV</sequence>
<evidence type="ECO:0000259" key="4">
    <source>
        <dbReference type="PROSITE" id="PS50089"/>
    </source>
</evidence>
<dbReference type="Proteomes" id="UP000326939">
    <property type="component" value="Chromosome 8"/>
</dbReference>
<feature type="transmembrane region" description="Helical" evidence="3">
    <location>
        <begin position="70"/>
        <end position="87"/>
    </location>
</feature>
<feature type="transmembrane region" description="Helical" evidence="3">
    <location>
        <begin position="126"/>
        <end position="146"/>
    </location>
</feature>
<dbReference type="Pfam" id="PF13920">
    <property type="entry name" value="zf-C3HC4_3"/>
    <property type="match status" value="1"/>
</dbReference>
<keyword evidence="1" id="KW-0809">Transit peptide</keyword>
<feature type="transmembrane region" description="Helical" evidence="3">
    <location>
        <begin position="152"/>
        <end position="174"/>
    </location>
</feature>
<dbReference type="FunFam" id="3.30.40.10:FF:000148">
    <property type="entry name" value="Kinesin-like protein KIN-7D, mitochondrial"/>
    <property type="match status" value="1"/>
</dbReference>
<dbReference type="PROSITE" id="PS50089">
    <property type="entry name" value="ZF_RING_2"/>
    <property type="match status" value="1"/>
</dbReference>
<dbReference type="InterPro" id="IPR013083">
    <property type="entry name" value="Znf_RING/FYVE/PHD"/>
</dbReference>
<dbReference type="PANTHER" id="PTHR46859">
    <property type="entry name" value="TRANSMEMBRANE FRAGILE-X-F-ASSOCIATED PROTEIN"/>
    <property type="match status" value="1"/>
</dbReference>
<dbReference type="Gene3D" id="3.30.40.10">
    <property type="entry name" value="Zinc/RING finger domain, C3HC4 (zinc finger)"/>
    <property type="match status" value="1"/>
</dbReference>
<dbReference type="SUPFAM" id="SSF57850">
    <property type="entry name" value="RING/U-box"/>
    <property type="match status" value="1"/>
</dbReference>
<accession>A0A5N5LPQ9</accession>
<reference evidence="6" key="1">
    <citation type="journal article" date="2019" name="Gigascience">
        <title>De novo genome assembly of the endangered Acer yangbiense, a plant species with extremely small populations endemic to Yunnan Province, China.</title>
        <authorList>
            <person name="Yang J."/>
            <person name="Wariss H.M."/>
            <person name="Tao L."/>
            <person name="Zhang R."/>
            <person name="Yun Q."/>
            <person name="Hollingsworth P."/>
            <person name="Dao Z."/>
            <person name="Luo G."/>
            <person name="Guo H."/>
            <person name="Ma Y."/>
            <person name="Sun W."/>
        </authorList>
    </citation>
    <scope>NUCLEOTIDE SEQUENCE [LARGE SCALE GENOMIC DNA]</scope>
    <source>
        <strain evidence="6">cv. br00</strain>
    </source>
</reference>
<feature type="transmembrane region" description="Helical" evidence="3">
    <location>
        <begin position="332"/>
        <end position="354"/>
    </location>
</feature>
<evidence type="ECO:0000256" key="1">
    <source>
        <dbReference type="ARBA" id="ARBA00022946"/>
    </source>
</evidence>
<keyword evidence="2" id="KW-0862">Zinc</keyword>
<name>A0A5N5LPQ9_9ROSI</name>
<comment type="caution">
    <text evidence="5">The sequence shown here is derived from an EMBL/GenBank/DDBJ whole genome shotgun (WGS) entry which is preliminary data.</text>
</comment>
<feature type="transmembrane region" description="Helical" evidence="3">
    <location>
        <begin position="203"/>
        <end position="223"/>
    </location>
</feature>
<feature type="domain" description="RING-type" evidence="4">
    <location>
        <begin position="555"/>
        <end position="590"/>
    </location>
</feature>
<organism evidence="5 6">
    <name type="scientific">Salix brachista</name>
    <dbReference type="NCBI Taxonomy" id="2182728"/>
    <lineage>
        <taxon>Eukaryota</taxon>
        <taxon>Viridiplantae</taxon>
        <taxon>Streptophyta</taxon>
        <taxon>Embryophyta</taxon>
        <taxon>Tracheophyta</taxon>
        <taxon>Spermatophyta</taxon>
        <taxon>Magnoliopsida</taxon>
        <taxon>eudicotyledons</taxon>
        <taxon>Gunneridae</taxon>
        <taxon>Pentapetalae</taxon>
        <taxon>rosids</taxon>
        <taxon>fabids</taxon>
        <taxon>Malpighiales</taxon>
        <taxon>Salicaceae</taxon>
        <taxon>Saliceae</taxon>
        <taxon>Salix</taxon>
    </lineage>
</organism>
<evidence type="ECO:0000313" key="5">
    <source>
        <dbReference type="EMBL" id="KAB5544729.1"/>
    </source>
</evidence>
<proteinExistence type="predicted"/>
<dbReference type="PANTHER" id="PTHR46859:SF6">
    <property type="entry name" value="TRANSMEMBRANE FRAGILE-X-F-ASSOCIATED PROTEIN"/>
    <property type="match status" value="1"/>
</dbReference>
<dbReference type="EMBL" id="VDCV01000008">
    <property type="protein sequence ID" value="KAB5544729.1"/>
    <property type="molecule type" value="Genomic_DNA"/>
</dbReference>